<reference evidence="3" key="1">
    <citation type="submission" date="2024-07" db="EMBL/GenBank/DDBJ databases">
        <authorList>
            <person name="Yu S.T."/>
        </authorList>
    </citation>
    <scope>NUCLEOTIDE SEQUENCE</scope>
    <source>
        <strain evidence="3">R41</strain>
    </source>
</reference>
<dbReference type="EMBL" id="CP163443">
    <property type="protein sequence ID" value="XDQ56116.1"/>
    <property type="molecule type" value="Genomic_DNA"/>
</dbReference>
<dbReference type="AlphaFoldDB" id="A0AB39RNR7"/>
<keyword evidence="2" id="KW-1133">Transmembrane helix</keyword>
<feature type="transmembrane region" description="Helical" evidence="2">
    <location>
        <begin position="152"/>
        <end position="171"/>
    </location>
</feature>
<evidence type="ECO:0000256" key="2">
    <source>
        <dbReference type="SAM" id="Phobius"/>
    </source>
</evidence>
<accession>A0AB39RNR7</accession>
<dbReference type="RefSeq" id="WP_369249224.1">
    <property type="nucleotide sequence ID" value="NZ_CP163443.1"/>
</dbReference>
<organism evidence="3">
    <name type="scientific">Streptomyces sp. R41</name>
    <dbReference type="NCBI Taxonomy" id="3238632"/>
    <lineage>
        <taxon>Bacteria</taxon>
        <taxon>Bacillati</taxon>
        <taxon>Actinomycetota</taxon>
        <taxon>Actinomycetes</taxon>
        <taxon>Kitasatosporales</taxon>
        <taxon>Streptomycetaceae</taxon>
        <taxon>Streptomyces</taxon>
    </lineage>
</organism>
<feature type="transmembrane region" description="Helical" evidence="2">
    <location>
        <begin position="6"/>
        <end position="27"/>
    </location>
</feature>
<evidence type="ECO:0000313" key="3">
    <source>
        <dbReference type="EMBL" id="XDQ56116.1"/>
    </source>
</evidence>
<feature type="region of interest" description="Disordered" evidence="1">
    <location>
        <begin position="179"/>
        <end position="204"/>
    </location>
</feature>
<feature type="transmembrane region" description="Helical" evidence="2">
    <location>
        <begin position="34"/>
        <end position="53"/>
    </location>
</feature>
<protein>
    <recommendedName>
        <fullName evidence="4">Integral membrane protein</fullName>
    </recommendedName>
</protein>
<gene>
    <name evidence="3" type="ORF">AB5J53_32820</name>
</gene>
<evidence type="ECO:0000256" key="1">
    <source>
        <dbReference type="SAM" id="MobiDB-lite"/>
    </source>
</evidence>
<name>A0AB39RNR7_9ACTN</name>
<sequence length="204" mass="22230">MTVALIVACEVGFWVLLAAGLAVRYLLKWRRISVALLLSEPLLEVVLFVVTAIDLKNGAEPSWEHGLAALYIGFTVAYGHYTIRRLDGHAAHRLAGGPRPTGPPRYGMARARHEGRLWLRTVLAAAVACALLQAAIWYVGDGNTESLRSFQWVALRAAAIHGVVALTYALWPKKAPASALPARDPQHVPDLTVGRTGQDEQQVR</sequence>
<feature type="transmembrane region" description="Helical" evidence="2">
    <location>
        <begin position="65"/>
        <end position="83"/>
    </location>
</feature>
<evidence type="ECO:0008006" key="4">
    <source>
        <dbReference type="Google" id="ProtNLM"/>
    </source>
</evidence>
<proteinExistence type="predicted"/>
<keyword evidence="2" id="KW-0472">Membrane</keyword>
<keyword evidence="2" id="KW-0812">Transmembrane</keyword>
<feature type="transmembrane region" description="Helical" evidence="2">
    <location>
        <begin position="117"/>
        <end position="140"/>
    </location>
</feature>